<name>A0A9P7JUS1_9AGAM</name>
<dbReference type="RefSeq" id="XP_041293502.1">
    <property type="nucleotide sequence ID" value="XM_041432439.1"/>
</dbReference>
<protein>
    <submittedName>
        <fullName evidence="1">Uncharacterized protein</fullName>
    </submittedName>
</protein>
<dbReference type="GeneID" id="64694698"/>
<evidence type="ECO:0000313" key="1">
    <source>
        <dbReference type="EMBL" id="KAG2109557.1"/>
    </source>
</evidence>
<dbReference type="AlphaFoldDB" id="A0A9P7JUS1"/>
<dbReference type="Proteomes" id="UP000823399">
    <property type="component" value="Unassembled WGS sequence"/>
</dbReference>
<keyword evidence="2" id="KW-1185">Reference proteome</keyword>
<organism evidence="1 2">
    <name type="scientific">Suillus discolor</name>
    <dbReference type="NCBI Taxonomy" id="1912936"/>
    <lineage>
        <taxon>Eukaryota</taxon>
        <taxon>Fungi</taxon>
        <taxon>Dikarya</taxon>
        <taxon>Basidiomycota</taxon>
        <taxon>Agaricomycotina</taxon>
        <taxon>Agaricomycetes</taxon>
        <taxon>Agaricomycetidae</taxon>
        <taxon>Boletales</taxon>
        <taxon>Suillineae</taxon>
        <taxon>Suillaceae</taxon>
        <taxon>Suillus</taxon>
    </lineage>
</organism>
<sequence length="75" mass="8875">MCVGLFISGFHGVRPLSWSGPSFAGYYILNEPAILPRATELYRRFHLYSEPIYLYIFLHIVRTERLIPWNQFVLK</sequence>
<dbReference type="EMBL" id="JABBWM010000023">
    <property type="protein sequence ID" value="KAG2109557.1"/>
    <property type="molecule type" value="Genomic_DNA"/>
</dbReference>
<evidence type="ECO:0000313" key="2">
    <source>
        <dbReference type="Proteomes" id="UP000823399"/>
    </source>
</evidence>
<gene>
    <name evidence="1" type="ORF">F5147DRAFT_611623</name>
</gene>
<proteinExistence type="predicted"/>
<reference evidence="1" key="1">
    <citation type="journal article" date="2020" name="New Phytol.">
        <title>Comparative genomics reveals dynamic genome evolution in host specialist ectomycorrhizal fungi.</title>
        <authorList>
            <person name="Lofgren L.A."/>
            <person name="Nguyen N.H."/>
            <person name="Vilgalys R."/>
            <person name="Ruytinx J."/>
            <person name="Liao H.L."/>
            <person name="Branco S."/>
            <person name="Kuo A."/>
            <person name="LaButti K."/>
            <person name="Lipzen A."/>
            <person name="Andreopoulos W."/>
            <person name="Pangilinan J."/>
            <person name="Riley R."/>
            <person name="Hundley H."/>
            <person name="Na H."/>
            <person name="Barry K."/>
            <person name="Grigoriev I.V."/>
            <person name="Stajich J.E."/>
            <person name="Kennedy P.G."/>
        </authorList>
    </citation>
    <scope>NUCLEOTIDE SEQUENCE</scope>
    <source>
        <strain evidence="1">FC423</strain>
    </source>
</reference>
<comment type="caution">
    <text evidence="1">The sequence shown here is derived from an EMBL/GenBank/DDBJ whole genome shotgun (WGS) entry which is preliminary data.</text>
</comment>
<accession>A0A9P7JUS1</accession>